<dbReference type="OrthoDB" id="6270329at2759"/>
<keyword evidence="6" id="KW-0813">Transport</keyword>
<proteinExistence type="inferred from homology"/>
<evidence type="ECO:0000256" key="2">
    <source>
        <dbReference type="ARBA" id="ARBA00004585"/>
    </source>
</evidence>
<evidence type="ECO:0000256" key="3">
    <source>
        <dbReference type="ARBA" id="ARBA00004906"/>
    </source>
</evidence>
<feature type="domain" description="RING-type" evidence="20">
    <location>
        <begin position="338"/>
        <end position="376"/>
    </location>
</feature>
<keyword evidence="16" id="KW-0472">Membrane</keyword>
<keyword evidence="9" id="KW-0812">Transmembrane</keyword>
<gene>
    <name evidence="21" type="ORF">MUCCIDRAFT_139928</name>
</gene>
<keyword evidence="17" id="KW-0576">Peroxisome</keyword>
<dbReference type="AlphaFoldDB" id="A0A168MZU5"/>
<name>A0A168MZU5_MUCCL</name>
<dbReference type="VEuPathDB" id="FungiDB:MUCCIDRAFT_139928"/>
<evidence type="ECO:0000256" key="16">
    <source>
        <dbReference type="ARBA" id="ARBA00023136"/>
    </source>
</evidence>
<accession>A0A168MZU5</accession>
<dbReference type="Pfam" id="PF04757">
    <property type="entry name" value="Pex2_Pex12"/>
    <property type="match status" value="1"/>
</dbReference>
<evidence type="ECO:0000256" key="19">
    <source>
        <dbReference type="PROSITE-ProRule" id="PRU00175"/>
    </source>
</evidence>
<keyword evidence="10" id="KW-0479">Metal-binding</keyword>
<evidence type="ECO:0000256" key="5">
    <source>
        <dbReference type="ARBA" id="ARBA00012483"/>
    </source>
</evidence>
<dbReference type="Gene3D" id="3.30.40.10">
    <property type="entry name" value="Zinc/RING finger domain, C3HC4 (zinc finger)"/>
    <property type="match status" value="1"/>
</dbReference>
<dbReference type="GO" id="GO:0008270">
    <property type="term" value="F:zinc ion binding"/>
    <property type="evidence" value="ECO:0007669"/>
    <property type="project" value="UniProtKB-KW"/>
</dbReference>
<dbReference type="SMART" id="SM00184">
    <property type="entry name" value="RING"/>
    <property type="match status" value="1"/>
</dbReference>
<dbReference type="GO" id="GO:0016562">
    <property type="term" value="P:protein import into peroxisome matrix, receptor recycling"/>
    <property type="evidence" value="ECO:0007669"/>
    <property type="project" value="UniProtKB-ARBA"/>
</dbReference>
<dbReference type="STRING" id="747725.A0A168MZU5"/>
<reference evidence="21 22" key="1">
    <citation type="submission" date="2015-06" db="EMBL/GenBank/DDBJ databases">
        <title>Expansion of signal transduction pathways in fungi by whole-genome duplication.</title>
        <authorList>
            <consortium name="DOE Joint Genome Institute"/>
            <person name="Corrochano L.M."/>
            <person name="Kuo A."/>
            <person name="Marcet-Houben M."/>
            <person name="Polaino S."/>
            <person name="Salamov A."/>
            <person name="Villalobos J.M."/>
            <person name="Alvarez M.I."/>
            <person name="Avalos J."/>
            <person name="Benito E.P."/>
            <person name="Benoit I."/>
            <person name="Burger G."/>
            <person name="Camino L.P."/>
            <person name="Canovas D."/>
            <person name="Cerda-Olmedo E."/>
            <person name="Cheng J.-F."/>
            <person name="Dominguez A."/>
            <person name="Elias M."/>
            <person name="Eslava A.P."/>
            <person name="Glaser F."/>
            <person name="Grimwood J."/>
            <person name="Gutierrez G."/>
            <person name="Heitman J."/>
            <person name="Henrissat B."/>
            <person name="Iturriaga E.A."/>
            <person name="Lang B.F."/>
            <person name="Lavin J.L."/>
            <person name="Lee S."/>
            <person name="Li W."/>
            <person name="Lindquist E."/>
            <person name="Lopez-Garcia S."/>
            <person name="Luque E.M."/>
            <person name="Marcos A.T."/>
            <person name="Martin J."/>
            <person name="Mccluskey K."/>
            <person name="Medina H.R."/>
            <person name="Miralles-Duran A."/>
            <person name="Miyazaki A."/>
            <person name="Munoz-Torres E."/>
            <person name="Oguiza J.A."/>
            <person name="Ohm R."/>
            <person name="Olmedo M."/>
            <person name="Orejas M."/>
            <person name="Ortiz-Castellanos L."/>
            <person name="Pisabarro A.G."/>
            <person name="Rodriguez-Romero J."/>
            <person name="Ruiz-Herrera J."/>
            <person name="Ruiz-Vazquez R."/>
            <person name="Sanz C."/>
            <person name="Schackwitz W."/>
            <person name="Schmutz J."/>
            <person name="Shahriari M."/>
            <person name="Shelest E."/>
            <person name="Silva-Franco F."/>
            <person name="Soanes D."/>
            <person name="Syed K."/>
            <person name="Tagua V.G."/>
            <person name="Talbot N.J."/>
            <person name="Thon M."/>
            <person name="De Vries R.P."/>
            <person name="Wiebenga A."/>
            <person name="Yadav J.S."/>
            <person name="Braun E.L."/>
            <person name="Baker S."/>
            <person name="Garre V."/>
            <person name="Horwitz B."/>
            <person name="Torres-Martinez S."/>
            <person name="Idnurm A."/>
            <person name="Herrera-Estrella A."/>
            <person name="Gabaldon T."/>
            <person name="Grigoriev I.V."/>
        </authorList>
    </citation>
    <scope>NUCLEOTIDE SEQUENCE [LARGE SCALE GENOMIC DNA]</scope>
    <source>
        <strain evidence="21 22">CBS 277.49</strain>
    </source>
</reference>
<dbReference type="PROSITE" id="PS50089">
    <property type="entry name" value="ZF_RING_2"/>
    <property type="match status" value="1"/>
</dbReference>
<evidence type="ECO:0000259" key="20">
    <source>
        <dbReference type="PROSITE" id="PS50089"/>
    </source>
</evidence>
<keyword evidence="14" id="KW-0653">Protein transport</keyword>
<keyword evidence="11 19" id="KW-0863">Zinc-finger</keyword>
<dbReference type="Proteomes" id="UP000077051">
    <property type="component" value="Unassembled WGS sequence"/>
</dbReference>
<keyword evidence="22" id="KW-1185">Reference proteome</keyword>
<evidence type="ECO:0000313" key="22">
    <source>
        <dbReference type="Proteomes" id="UP000077051"/>
    </source>
</evidence>
<evidence type="ECO:0000256" key="8">
    <source>
        <dbReference type="ARBA" id="ARBA00022679"/>
    </source>
</evidence>
<dbReference type="GO" id="GO:0061630">
    <property type="term" value="F:ubiquitin protein ligase activity"/>
    <property type="evidence" value="ECO:0007669"/>
    <property type="project" value="UniProtKB-EC"/>
</dbReference>
<evidence type="ECO:0000256" key="18">
    <source>
        <dbReference type="ARBA" id="ARBA00041230"/>
    </source>
</evidence>
<evidence type="ECO:0000256" key="6">
    <source>
        <dbReference type="ARBA" id="ARBA00022448"/>
    </source>
</evidence>
<dbReference type="EMBL" id="AMYB01000003">
    <property type="protein sequence ID" value="OAD05591.1"/>
    <property type="molecule type" value="Genomic_DNA"/>
</dbReference>
<keyword evidence="13" id="KW-0862">Zinc</keyword>
<keyword evidence="7" id="KW-0962">Peroxisome biogenesis</keyword>
<evidence type="ECO:0000256" key="14">
    <source>
        <dbReference type="ARBA" id="ARBA00022927"/>
    </source>
</evidence>
<comment type="catalytic activity">
    <reaction evidence="1">
        <text>S-ubiquitinyl-[E2 ubiquitin-conjugating enzyme]-L-cysteine + [acceptor protein]-L-lysine = [E2 ubiquitin-conjugating enzyme]-L-cysteine + N(6)-ubiquitinyl-[acceptor protein]-L-lysine.</text>
        <dbReference type="EC" id="2.3.2.27"/>
    </reaction>
</comment>
<dbReference type="PANTHER" id="PTHR23350">
    <property type="entry name" value="PEROXISOME ASSEMBLY PROTEIN 10"/>
    <property type="match status" value="1"/>
</dbReference>
<evidence type="ECO:0000256" key="13">
    <source>
        <dbReference type="ARBA" id="ARBA00022833"/>
    </source>
</evidence>
<keyword evidence="12" id="KW-0833">Ubl conjugation pathway</keyword>
<dbReference type="InterPro" id="IPR017907">
    <property type="entry name" value="Znf_RING_CS"/>
</dbReference>
<evidence type="ECO:0000256" key="11">
    <source>
        <dbReference type="ARBA" id="ARBA00022771"/>
    </source>
</evidence>
<dbReference type="SUPFAM" id="SSF57850">
    <property type="entry name" value="RING/U-box"/>
    <property type="match status" value="1"/>
</dbReference>
<dbReference type="EC" id="2.3.2.27" evidence="5"/>
<comment type="pathway">
    <text evidence="3">Protein modification; protein ubiquitination.</text>
</comment>
<comment type="similarity">
    <text evidence="4">Belongs to the pex2/pex10/pex12 family.</text>
</comment>
<protein>
    <recommendedName>
        <fullName evidence="5">RING-type E3 ubiquitin transferase</fullName>
        <ecNumber evidence="5">2.3.2.27</ecNumber>
    </recommendedName>
    <alternativeName>
        <fullName evidence="18">Peroxin-10</fullName>
    </alternativeName>
</protein>
<sequence>MSGQASSSSPSSSTAVATAATSQAETAVATAATSQAETAATAAPPLSLNFPYGAQPDIIRANQKDVYYQSILQEQMTRVAQQFLGARRQHVWQKEINTISDICYYGLTTLLGTQTLGEEYCDIVQINQYNQTYPGLVRRFLLVFTQAVLPYIYTRGAAELKKRGRVQQQQQLDIDTSAQSLQQRTLGFLKQHLSQIQDFVVKNVRPVHLAIFYFFGAYYNFSKRLTGIRYIFTRQLGLHEQRVGYEVLGVLIVLQLLIQGYLTARKRIQAAAQLKKEESEKLLVAQQQEQQHPEAEEAEEKEIVDEDDFDFMDSVLEEDEKDAPQQELTYEQLQMLKCALCLEQRTVTTTTPCGHLFCWNCIVEWCQNKPECPLCRSHVNISHLVPLNNF</sequence>
<dbReference type="GO" id="GO:0016567">
    <property type="term" value="P:protein ubiquitination"/>
    <property type="evidence" value="ECO:0007669"/>
    <property type="project" value="UniProtKB-ARBA"/>
</dbReference>
<dbReference type="InterPro" id="IPR025654">
    <property type="entry name" value="PEX2/10"/>
</dbReference>
<dbReference type="PANTHER" id="PTHR23350:SF0">
    <property type="entry name" value="PEROXISOME BIOGENESIS FACTOR 10"/>
    <property type="match status" value="1"/>
</dbReference>
<evidence type="ECO:0000256" key="7">
    <source>
        <dbReference type="ARBA" id="ARBA00022593"/>
    </source>
</evidence>
<dbReference type="InterPro" id="IPR001841">
    <property type="entry name" value="Znf_RING"/>
</dbReference>
<organism evidence="21 22">
    <name type="scientific">Mucor lusitanicus CBS 277.49</name>
    <dbReference type="NCBI Taxonomy" id="747725"/>
    <lineage>
        <taxon>Eukaryota</taxon>
        <taxon>Fungi</taxon>
        <taxon>Fungi incertae sedis</taxon>
        <taxon>Mucoromycota</taxon>
        <taxon>Mucoromycotina</taxon>
        <taxon>Mucoromycetes</taxon>
        <taxon>Mucorales</taxon>
        <taxon>Mucorineae</taxon>
        <taxon>Mucoraceae</taxon>
        <taxon>Mucor</taxon>
    </lineage>
</organism>
<dbReference type="InterPro" id="IPR006845">
    <property type="entry name" value="Pex_N"/>
</dbReference>
<keyword evidence="15" id="KW-1133">Transmembrane helix</keyword>
<dbReference type="CDD" id="cd16527">
    <property type="entry name" value="RING-HC_PEX10"/>
    <property type="match status" value="1"/>
</dbReference>
<comment type="subcellular location">
    <subcellularLocation>
        <location evidence="2">Peroxisome membrane</location>
        <topology evidence="2">Multi-pass membrane protein</topology>
    </subcellularLocation>
</comment>
<evidence type="ECO:0000256" key="9">
    <source>
        <dbReference type="ARBA" id="ARBA00022692"/>
    </source>
</evidence>
<keyword evidence="8" id="KW-0808">Transferase</keyword>
<dbReference type="PROSITE" id="PS00518">
    <property type="entry name" value="ZF_RING_1"/>
    <property type="match status" value="1"/>
</dbReference>
<dbReference type="InterPro" id="IPR013083">
    <property type="entry name" value="Znf_RING/FYVE/PHD"/>
</dbReference>
<dbReference type="GO" id="GO:0005778">
    <property type="term" value="C:peroxisomal membrane"/>
    <property type="evidence" value="ECO:0007669"/>
    <property type="project" value="UniProtKB-SubCell"/>
</dbReference>
<evidence type="ECO:0000313" key="21">
    <source>
        <dbReference type="EMBL" id="OAD05591.1"/>
    </source>
</evidence>
<evidence type="ECO:0000256" key="17">
    <source>
        <dbReference type="ARBA" id="ARBA00023140"/>
    </source>
</evidence>
<comment type="caution">
    <text evidence="21">The sequence shown here is derived from an EMBL/GenBank/DDBJ whole genome shotgun (WGS) entry which is preliminary data.</text>
</comment>
<evidence type="ECO:0000256" key="4">
    <source>
        <dbReference type="ARBA" id="ARBA00008704"/>
    </source>
</evidence>
<evidence type="ECO:0000256" key="12">
    <source>
        <dbReference type="ARBA" id="ARBA00022786"/>
    </source>
</evidence>
<evidence type="ECO:0000256" key="15">
    <source>
        <dbReference type="ARBA" id="ARBA00022989"/>
    </source>
</evidence>
<evidence type="ECO:0000256" key="10">
    <source>
        <dbReference type="ARBA" id="ARBA00022723"/>
    </source>
</evidence>
<evidence type="ECO:0000256" key="1">
    <source>
        <dbReference type="ARBA" id="ARBA00000900"/>
    </source>
</evidence>
<dbReference type="Pfam" id="PF13639">
    <property type="entry name" value="zf-RING_2"/>
    <property type="match status" value="1"/>
</dbReference>